<dbReference type="Gene3D" id="3.40.50.720">
    <property type="entry name" value="NAD(P)-binding Rossmann-like Domain"/>
    <property type="match status" value="1"/>
</dbReference>
<dbReference type="AlphaFoldDB" id="A0A1E1JTJ7"/>
<organism evidence="2 3">
    <name type="scientific">Rhynchosporium agropyri</name>
    <dbReference type="NCBI Taxonomy" id="914238"/>
    <lineage>
        <taxon>Eukaryota</taxon>
        <taxon>Fungi</taxon>
        <taxon>Dikarya</taxon>
        <taxon>Ascomycota</taxon>
        <taxon>Pezizomycotina</taxon>
        <taxon>Leotiomycetes</taxon>
        <taxon>Helotiales</taxon>
        <taxon>Ploettnerulaceae</taxon>
        <taxon>Rhynchosporium</taxon>
    </lineage>
</organism>
<dbReference type="Gene3D" id="3.90.180.10">
    <property type="entry name" value="Medium-chain alcohol dehydrogenases, catalytic domain"/>
    <property type="match status" value="1"/>
</dbReference>
<dbReference type="SUPFAM" id="SSF50129">
    <property type="entry name" value="GroES-like"/>
    <property type="match status" value="1"/>
</dbReference>
<evidence type="ECO:0000313" key="3">
    <source>
        <dbReference type="Proteomes" id="UP000178912"/>
    </source>
</evidence>
<dbReference type="SUPFAM" id="SSF51735">
    <property type="entry name" value="NAD(P)-binding Rossmann-fold domains"/>
    <property type="match status" value="1"/>
</dbReference>
<dbReference type="EMBL" id="FJUX01000002">
    <property type="protein sequence ID" value="CZS89206.1"/>
    <property type="molecule type" value="Genomic_DNA"/>
</dbReference>
<proteinExistence type="predicted"/>
<evidence type="ECO:0000313" key="2">
    <source>
        <dbReference type="EMBL" id="CZS89206.1"/>
    </source>
</evidence>
<dbReference type="Pfam" id="PF08240">
    <property type="entry name" value="ADH_N"/>
    <property type="match status" value="1"/>
</dbReference>
<feature type="domain" description="Enoyl reductase (ER)" evidence="1">
    <location>
        <begin position="20"/>
        <end position="347"/>
    </location>
</feature>
<dbReference type="InterPro" id="IPR013149">
    <property type="entry name" value="ADH-like_C"/>
</dbReference>
<dbReference type="PANTHER" id="PTHR45033:SF2">
    <property type="entry name" value="ZINC-TYPE ALCOHOL DEHYDROGENASE-LIKE PROTEIN C1773.06C"/>
    <property type="match status" value="1"/>
</dbReference>
<dbReference type="InterPro" id="IPR011032">
    <property type="entry name" value="GroES-like_sf"/>
</dbReference>
<dbReference type="InterPro" id="IPR013154">
    <property type="entry name" value="ADH-like_N"/>
</dbReference>
<evidence type="ECO:0000259" key="1">
    <source>
        <dbReference type="SMART" id="SM00829"/>
    </source>
</evidence>
<sequence>MSSSSVPKTTKAWTVEGKNGFESLKFNNEAPVPDLSDNEVLVKFHVASLNYRDLIIPKGQYPFGVKEGVVPGSDGAGEVVAVGKKVTRFQPGAKVVTLFSQGHLAGSLNTETIATGLGGSIDGTLRQYGTFAETGLVEMPESLNWQEASTLSCAALTAWNALYGLKPLVPGDVVLTQGTGGVSIFAVQFAKAAGATVISTTSSSAKAETLKKLGADHVINYKDTPEWGEKAASLTPKKQGVNHILEVGGPATMAQSLKAIKIDGVISIIGFLGGNAKEQPSFLDALSNVCTVRGLLVGSRAQFEDMNRAIEANGIKPVVDEKVFTLEQTKEAYQYMWDQKHFGKLTIKIE</sequence>
<dbReference type="SMART" id="SM00829">
    <property type="entry name" value="PKS_ER"/>
    <property type="match status" value="1"/>
</dbReference>
<dbReference type="PANTHER" id="PTHR45033">
    <property type="match status" value="1"/>
</dbReference>
<dbReference type="OrthoDB" id="9930022at2759"/>
<reference evidence="3" key="1">
    <citation type="submission" date="2016-03" db="EMBL/GenBank/DDBJ databases">
        <authorList>
            <person name="Guldener U."/>
        </authorList>
    </citation>
    <scope>NUCLEOTIDE SEQUENCE [LARGE SCALE GENOMIC DNA]</scope>
    <source>
        <strain evidence="3">04CH-RAC-A.6.1</strain>
    </source>
</reference>
<dbReference type="CDD" id="cd08276">
    <property type="entry name" value="MDR7"/>
    <property type="match status" value="1"/>
</dbReference>
<dbReference type="InterPro" id="IPR052711">
    <property type="entry name" value="Zinc_ADH-like"/>
</dbReference>
<dbReference type="InterPro" id="IPR036291">
    <property type="entry name" value="NAD(P)-bd_dom_sf"/>
</dbReference>
<name>A0A1E1JTJ7_9HELO</name>
<gene>
    <name evidence="2" type="ORF">RAG0_00624</name>
</gene>
<dbReference type="InterPro" id="IPR020843">
    <property type="entry name" value="ER"/>
</dbReference>
<keyword evidence="3" id="KW-1185">Reference proteome</keyword>
<dbReference type="GO" id="GO:0016491">
    <property type="term" value="F:oxidoreductase activity"/>
    <property type="evidence" value="ECO:0007669"/>
    <property type="project" value="InterPro"/>
</dbReference>
<dbReference type="Pfam" id="PF00107">
    <property type="entry name" value="ADH_zinc_N"/>
    <property type="match status" value="1"/>
</dbReference>
<protein>
    <submittedName>
        <fullName evidence="2">Probable alcohol dehydrogenase</fullName>
    </submittedName>
</protein>
<accession>A0A1E1JTJ7</accession>
<dbReference type="Proteomes" id="UP000178912">
    <property type="component" value="Unassembled WGS sequence"/>
</dbReference>